<proteinExistence type="predicted"/>
<comment type="caution">
    <text evidence="1">The sequence shown here is derived from an EMBL/GenBank/DDBJ whole genome shotgun (WGS) entry which is preliminary data.</text>
</comment>
<sequence>MYQDANNESLQLEFKELKEIDIDSISSVQRPVFEDLRNGTAGILRI</sequence>
<dbReference type="KEGG" id="pvo:PVOR_24129"/>
<name>A0A2R9SQ21_9BACL</name>
<reference evidence="1 2" key="1">
    <citation type="journal article" date="2010" name="BMC Genomics">
        <title>Genome sequence of the pattern forming Paenibacillus vortex bacterium reveals potential for thriving in complex environments.</title>
        <authorList>
            <person name="Sirota-Madi A."/>
            <person name="Olender T."/>
            <person name="Helman Y."/>
            <person name="Ingham C."/>
            <person name="Brainis I."/>
            <person name="Roth D."/>
            <person name="Hagi E."/>
            <person name="Brodsky L."/>
            <person name="Leshkowitz D."/>
            <person name="Galatenko V."/>
            <person name="Nikolaev V."/>
            <person name="Mugasimangalam R.C."/>
            <person name="Bransburg-Zabary S."/>
            <person name="Gutnick D.L."/>
            <person name="Lancet D."/>
            <person name="Ben-Jacob E."/>
        </authorList>
    </citation>
    <scope>NUCLEOTIDE SEQUENCE [LARGE SCALE GENOMIC DNA]</scope>
    <source>
        <strain evidence="1 2">V453</strain>
    </source>
</reference>
<keyword evidence="2" id="KW-1185">Reference proteome</keyword>
<evidence type="ECO:0000313" key="2">
    <source>
        <dbReference type="Proteomes" id="UP000003094"/>
    </source>
</evidence>
<dbReference type="AlphaFoldDB" id="A0A2R9SQ21"/>
<dbReference type="Proteomes" id="UP000003094">
    <property type="component" value="Unassembled WGS sequence"/>
</dbReference>
<organism evidence="1 2">
    <name type="scientific">Paenibacillus vortex V453</name>
    <dbReference type="NCBI Taxonomy" id="715225"/>
    <lineage>
        <taxon>Bacteria</taxon>
        <taxon>Bacillati</taxon>
        <taxon>Bacillota</taxon>
        <taxon>Bacilli</taxon>
        <taxon>Bacillales</taxon>
        <taxon>Paenibacillaceae</taxon>
        <taxon>Paenibacillus</taxon>
    </lineage>
</organism>
<dbReference type="RefSeq" id="WP_006211587.1">
    <property type="nucleotide sequence ID" value="NZ_ADHJ01000039.1"/>
</dbReference>
<evidence type="ECO:0000313" key="1">
    <source>
        <dbReference type="EMBL" id="EFU39431.1"/>
    </source>
</evidence>
<protein>
    <submittedName>
        <fullName evidence="1">Uncharacterized protein</fullName>
    </submittedName>
</protein>
<accession>A0A2R9SQ21</accession>
<gene>
    <name evidence="1" type="ORF">PVOR_24129</name>
</gene>
<dbReference type="EMBL" id="ADHJ01000039">
    <property type="protein sequence ID" value="EFU39431.1"/>
    <property type="molecule type" value="Genomic_DNA"/>
</dbReference>